<evidence type="ECO:0000313" key="4">
    <source>
        <dbReference type="Proteomes" id="UP000265140"/>
    </source>
</evidence>
<dbReference type="InterPro" id="IPR000159">
    <property type="entry name" value="RA_dom"/>
</dbReference>
<dbReference type="Gene3D" id="3.10.20.90">
    <property type="entry name" value="Phosphatidylinositol 3-kinase Catalytic Subunit, Chain A, domain 1"/>
    <property type="match status" value="1"/>
</dbReference>
<keyword evidence="4" id="KW-1185">Reference proteome</keyword>
<dbReference type="SUPFAM" id="SSF54236">
    <property type="entry name" value="Ubiquitin-like"/>
    <property type="match status" value="1"/>
</dbReference>
<protein>
    <recommendedName>
        <fullName evidence="5">Ras association domain family member 6</fullName>
    </recommendedName>
</protein>
<dbReference type="GeneTree" id="ENSGT00940000159886"/>
<dbReference type="OrthoDB" id="9976881at2759"/>
<dbReference type="Pfam" id="PF00788">
    <property type="entry name" value="RA"/>
    <property type="match status" value="1"/>
</dbReference>
<dbReference type="OMA" id="WIFVNER"/>
<feature type="domain" description="Ras-associating" evidence="1">
    <location>
        <begin position="194"/>
        <end position="282"/>
    </location>
</feature>
<evidence type="ECO:0000259" key="1">
    <source>
        <dbReference type="PROSITE" id="PS50200"/>
    </source>
</evidence>
<reference evidence="3" key="4">
    <citation type="submission" date="2025-09" db="UniProtKB">
        <authorList>
            <consortium name="Ensembl"/>
        </authorList>
    </citation>
    <scope>IDENTIFICATION</scope>
</reference>
<dbReference type="Ensembl" id="ENSELUT00000021783.3">
    <property type="protein sequence ID" value="ENSELUP00000034717.3"/>
    <property type="gene ID" value="ENSELUG00000013400.3"/>
</dbReference>
<dbReference type="InterPro" id="IPR029071">
    <property type="entry name" value="Ubiquitin-like_domsf"/>
</dbReference>
<dbReference type="STRING" id="8010.ENSELUP00000034717"/>
<dbReference type="InterPro" id="IPR033614">
    <property type="entry name" value="RASSF1-6"/>
</dbReference>
<dbReference type="Pfam" id="PF16517">
    <property type="entry name" value="Nore1-SARAH"/>
    <property type="match status" value="1"/>
</dbReference>
<dbReference type="InterPro" id="IPR011524">
    <property type="entry name" value="SARAH_dom"/>
</dbReference>
<gene>
    <name evidence="3" type="primary">RASSF6</name>
</gene>
<reference evidence="4" key="1">
    <citation type="journal article" date="2014" name="PLoS ONE">
        <title>The genome and linkage map of the northern pike (Esox lucius): conserved synteny revealed between the salmonid sister group and the Neoteleostei.</title>
        <authorList>
            <person name="Rondeau E.B."/>
            <person name="Minkley D.R."/>
            <person name="Leong J.S."/>
            <person name="Messmer A.M."/>
            <person name="Jantzen J.R."/>
            <person name="von Schalburg K.R."/>
            <person name="Lemon C."/>
            <person name="Bird N.H."/>
            <person name="Koop B.F."/>
        </authorList>
    </citation>
    <scope>NUCLEOTIDE SEQUENCE</scope>
</reference>
<dbReference type="GO" id="GO:0007165">
    <property type="term" value="P:signal transduction"/>
    <property type="evidence" value="ECO:0007669"/>
    <property type="project" value="InterPro"/>
</dbReference>
<accession>A0A3P9A126</accession>
<dbReference type="PANTHER" id="PTHR22738">
    <property type="entry name" value="RASSF"/>
    <property type="match status" value="1"/>
</dbReference>
<reference evidence="3" key="2">
    <citation type="submission" date="2020-02" db="EMBL/GenBank/DDBJ databases">
        <title>Esox lucius (northern pike) genome, fEsoLuc1, primary haplotype.</title>
        <authorList>
            <person name="Myers G."/>
            <person name="Karagic N."/>
            <person name="Meyer A."/>
            <person name="Pippel M."/>
            <person name="Reichard M."/>
            <person name="Winkler S."/>
            <person name="Tracey A."/>
            <person name="Sims Y."/>
            <person name="Howe K."/>
            <person name="Rhie A."/>
            <person name="Formenti G."/>
            <person name="Durbin R."/>
            <person name="Fedrigo O."/>
            <person name="Jarvis E.D."/>
        </authorList>
    </citation>
    <scope>NUCLEOTIDE SEQUENCE [LARGE SCALE GENOMIC DNA]</scope>
</reference>
<evidence type="ECO:0000313" key="3">
    <source>
        <dbReference type="Ensembl" id="ENSELUP00000034717.3"/>
    </source>
</evidence>
<dbReference type="AlphaFoldDB" id="A0A3P9A126"/>
<dbReference type="RefSeq" id="XP_010896571.2">
    <property type="nucleotide sequence ID" value="XM_010898269.5"/>
</dbReference>
<dbReference type="InParanoid" id="A0A3P9A126"/>
<dbReference type="PROSITE" id="PS50200">
    <property type="entry name" value="RA"/>
    <property type="match status" value="1"/>
</dbReference>
<organism evidence="3 4">
    <name type="scientific">Esox lucius</name>
    <name type="common">Northern pike</name>
    <dbReference type="NCBI Taxonomy" id="8010"/>
    <lineage>
        <taxon>Eukaryota</taxon>
        <taxon>Metazoa</taxon>
        <taxon>Chordata</taxon>
        <taxon>Craniata</taxon>
        <taxon>Vertebrata</taxon>
        <taxon>Euteleostomi</taxon>
        <taxon>Actinopterygii</taxon>
        <taxon>Neopterygii</taxon>
        <taxon>Teleostei</taxon>
        <taxon>Protacanthopterygii</taxon>
        <taxon>Esociformes</taxon>
        <taxon>Esocidae</taxon>
        <taxon>Esox</taxon>
    </lineage>
</organism>
<dbReference type="Proteomes" id="UP000265140">
    <property type="component" value="Chromosome 23"/>
</dbReference>
<sequence>MVFIRCESMMNTHVTVGERRVLSRAEFISLINTYNCFLKDKAQLQLKVNERGGELVFEGFLNISWGVRRPIRLKIQDEKQLPFTSLMSPDPISPHGGKRGMTRWGEFEDLHQINEIEDSQDPTDANKQITGYRVYESSTLRPSPTKQKTEAEEELSNLIRCMSDASLVKRRVKKNPSQRETNRHHRFSINGHFYNYKTSIFIPSHGTSTTVCINSRMTTHEVIGQLLQKFKIENDPNEFALYCVHQSGEKKKLSAFDMPLWERVLQGPAENIMKMFLMDRDEEEVSNDVAQYLNLELPILERVLVQLEEEERREVQRITTKYHQQQKVLSQVLSSKTTKTETEV</sequence>
<evidence type="ECO:0000259" key="2">
    <source>
        <dbReference type="PROSITE" id="PS50951"/>
    </source>
</evidence>
<dbReference type="RefSeq" id="XP_010896570.2">
    <property type="nucleotide sequence ID" value="XM_010898268.5"/>
</dbReference>
<reference evidence="3" key="3">
    <citation type="submission" date="2025-08" db="UniProtKB">
        <authorList>
            <consortium name="Ensembl"/>
        </authorList>
    </citation>
    <scope>IDENTIFICATION</scope>
</reference>
<name>A0A3P9A126_ESOLU</name>
<evidence type="ECO:0008006" key="5">
    <source>
        <dbReference type="Google" id="ProtNLM"/>
    </source>
</evidence>
<dbReference type="Bgee" id="ENSELUG00000013400">
    <property type="expression patterns" value="Expressed in liver and 14 other cell types or tissues"/>
</dbReference>
<dbReference type="PANTHER" id="PTHR22738:SF3">
    <property type="entry name" value="RAS ASSOCIATION DOMAIN-CONTAINING PROTEIN 6"/>
    <property type="match status" value="1"/>
</dbReference>
<dbReference type="PROSITE" id="PS50951">
    <property type="entry name" value="SARAH"/>
    <property type="match status" value="1"/>
</dbReference>
<feature type="domain" description="SARAH" evidence="2">
    <location>
        <begin position="289"/>
        <end position="336"/>
    </location>
</feature>
<proteinExistence type="predicted"/>
<dbReference type="SMART" id="SM00314">
    <property type="entry name" value="RA"/>
    <property type="match status" value="1"/>
</dbReference>
<dbReference type="GeneID" id="105026667"/>